<protein>
    <submittedName>
        <fullName evidence="2">Uncharacterized protein</fullName>
    </submittedName>
</protein>
<evidence type="ECO:0000313" key="2">
    <source>
        <dbReference type="WBParaSite" id="nRc.2.0.1.t17582-RA"/>
    </source>
</evidence>
<dbReference type="Proteomes" id="UP000887565">
    <property type="component" value="Unplaced"/>
</dbReference>
<dbReference type="AlphaFoldDB" id="A0A915IUT7"/>
<sequence>MRISTKLVARPPNSIWTSPHFVDKYFPTELPRQSMRRKLTIDGRNGYRNEVFANFFRISTRPMVVKWSIFR</sequence>
<reference evidence="2" key="1">
    <citation type="submission" date="2022-11" db="UniProtKB">
        <authorList>
            <consortium name="WormBaseParasite"/>
        </authorList>
    </citation>
    <scope>IDENTIFICATION</scope>
</reference>
<organism evidence="1 2">
    <name type="scientific">Romanomermis culicivorax</name>
    <name type="common">Nematode worm</name>
    <dbReference type="NCBI Taxonomy" id="13658"/>
    <lineage>
        <taxon>Eukaryota</taxon>
        <taxon>Metazoa</taxon>
        <taxon>Ecdysozoa</taxon>
        <taxon>Nematoda</taxon>
        <taxon>Enoplea</taxon>
        <taxon>Dorylaimia</taxon>
        <taxon>Mermithida</taxon>
        <taxon>Mermithoidea</taxon>
        <taxon>Mermithidae</taxon>
        <taxon>Romanomermis</taxon>
    </lineage>
</organism>
<accession>A0A915IUT7</accession>
<evidence type="ECO:0000313" key="1">
    <source>
        <dbReference type="Proteomes" id="UP000887565"/>
    </source>
</evidence>
<name>A0A915IUT7_ROMCU</name>
<proteinExistence type="predicted"/>
<dbReference type="WBParaSite" id="nRc.2.0.1.t17582-RA">
    <property type="protein sequence ID" value="nRc.2.0.1.t17582-RA"/>
    <property type="gene ID" value="nRc.2.0.1.g17582"/>
</dbReference>
<keyword evidence="1" id="KW-1185">Reference proteome</keyword>